<dbReference type="OrthoDB" id="9918731at2"/>
<sequence>MISGRAGQTIIYNHINCPLKNRLCLKYKTQKTWHFSFMFTLHQSLHNCFNAGELPAMRSFLFASALLLSLSFGAQANTIDFDTGSADELVDSFYSGLRFSEARFAENFAKPGSSGALGIVSSQGYQWDANNPISVYFKYGISDFSIGVLDLGENGFTINAYDENKHLLGSETKYGTGTGEDFYDIVSVSYSDITSIEMFQVGSIFGDGIILDNMSYIPEPIPEPETYALMGLGLMTLLARRHYQLKK</sequence>
<reference evidence="3 5" key="2">
    <citation type="submission" date="2019-03" db="EMBL/GenBank/DDBJ databases">
        <title>Genomic Encyclopedia of Type Strains, Phase IV (KMG-IV): sequencing the most valuable type-strain genomes for metagenomic binning, comparative biology and taxonomic classification.</title>
        <authorList>
            <person name="Goeker M."/>
        </authorList>
    </citation>
    <scope>NUCLEOTIDE SEQUENCE [LARGE SCALE GENOMIC DNA]</scope>
    <source>
        <strain evidence="3 5">DSM 3764</strain>
    </source>
</reference>
<evidence type="ECO:0000259" key="1">
    <source>
        <dbReference type="Pfam" id="PF07589"/>
    </source>
</evidence>
<dbReference type="Pfam" id="PF07589">
    <property type="entry name" value="PEP-CTERM"/>
    <property type="match status" value="1"/>
</dbReference>
<organism evidence="2 4">
    <name type="scientific">Iodobacter fluviatilis</name>
    <dbReference type="NCBI Taxonomy" id="537"/>
    <lineage>
        <taxon>Bacteria</taxon>
        <taxon>Pseudomonadati</taxon>
        <taxon>Pseudomonadota</taxon>
        <taxon>Betaproteobacteria</taxon>
        <taxon>Neisseriales</taxon>
        <taxon>Chitinibacteraceae</taxon>
        <taxon>Iodobacter</taxon>
    </lineage>
</organism>
<dbReference type="EMBL" id="UGHR01000001">
    <property type="protein sequence ID" value="STQ89966.1"/>
    <property type="molecule type" value="Genomic_DNA"/>
</dbReference>
<dbReference type="RefSeq" id="WP_115226359.1">
    <property type="nucleotide sequence ID" value="NZ_CAWOLO010000009.1"/>
</dbReference>
<proteinExistence type="predicted"/>
<protein>
    <submittedName>
        <fullName evidence="2">PEP-CTERM motif</fullName>
    </submittedName>
    <submittedName>
        <fullName evidence="3">Secreted protein with PEP-CTERM sorting signal</fullName>
    </submittedName>
</protein>
<keyword evidence="5" id="KW-1185">Reference proteome</keyword>
<evidence type="ECO:0000313" key="2">
    <source>
        <dbReference type="EMBL" id="STQ89966.1"/>
    </source>
</evidence>
<dbReference type="InterPro" id="IPR013424">
    <property type="entry name" value="Ice-binding_C"/>
</dbReference>
<reference evidence="2 4" key="1">
    <citation type="submission" date="2018-06" db="EMBL/GenBank/DDBJ databases">
        <authorList>
            <consortium name="Pathogen Informatics"/>
            <person name="Doyle S."/>
        </authorList>
    </citation>
    <scope>NUCLEOTIDE SEQUENCE [LARGE SCALE GENOMIC DNA]</scope>
    <source>
        <strain evidence="2 4">NCTC11159</strain>
    </source>
</reference>
<dbReference type="AlphaFoldDB" id="A0A377Q3W7"/>
<dbReference type="Proteomes" id="UP000255108">
    <property type="component" value="Unassembled WGS sequence"/>
</dbReference>
<accession>A0A377Q3W7</accession>
<evidence type="ECO:0000313" key="5">
    <source>
        <dbReference type="Proteomes" id="UP000295794"/>
    </source>
</evidence>
<feature type="domain" description="Ice-binding protein C-terminal" evidence="1">
    <location>
        <begin position="220"/>
        <end position="241"/>
    </location>
</feature>
<dbReference type="Proteomes" id="UP000295794">
    <property type="component" value="Unassembled WGS sequence"/>
</dbReference>
<name>A0A377Q3W7_9NEIS</name>
<dbReference type="NCBIfam" id="TIGR02595">
    <property type="entry name" value="PEP_CTERM"/>
    <property type="match status" value="1"/>
</dbReference>
<evidence type="ECO:0000313" key="3">
    <source>
        <dbReference type="EMBL" id="TCU84501.1"/>
    </source>
</evidence>
<gene>
    <name evidence="3" type="ORF">EV682_10922</name>
    <name evidence="2" type="ORF">NCTC11159_01022</name>
</gene>
<evidence type="ECO:0000313" key="4">
    <source>
        <dbReference type="Proteomes" id="UP000255108"/>
    </source>
</evidence>
<dbReference type="EMBL" id="SMBT01000009">
    <property type="protein sequence ID" value="TCU84501.1"/>
    <property type="molecule type" value="Genomic_DNA"/>
</dbReference>